<keyword evidence="8 14" id="KW-0460">Magnesium</keyword>
<dbReference type="CDD" id="cd09908">
    <property type="entry name" value="H3TH_EXO1"/>
    <property type="match status" value="1"/>
</dbReference>
<proteinExistence type="inferred from homology"/>
<feature type="region of interest" description="Disordered" evidence="15">
    <location>
        <begin position="551"/>
        <end position="586"/>
    </location>
</feature>
<keyword evidence="10 14" id="KW-0238">DNA-binding</keyword>
<evidence type="ECO:0000256" key="8">
    <source>
        <dbReference type="ARBA" id="ARBA00022842"/>
    </source>
</evidence>
<dbReference type="PROSITE" id="PS50005">
    <property type="entry name" value="TPR"/>
    <property type="match status" value="1"/>
</dbReference>
<dbReference type="InterPro" id="IPR019734">
    <property type="entry name" value="TPR_rpt"/>
</dbReference>
<dbReference type="AlphaFoldDB" id="A0A6A5BDC6"/>
<dbReference type="EMBL" id="VFQX01000072">
    <property type="protein sequence ID" value="KAF0972064.1"/>
    <property type="molecule type" value="Genomic_DNA"/>
</dbReference>
<dbReference type="Pfam" id="PF00752">
    <property type="entry name" value="XPG_N"/>
    <property type="match status" value="1"/>
</dbReference>
<dbReference type="GO" id="GO:0003677">
    <property type="term" value="F:DNA binding"/>
    <property type="evidence" value="ECO:0007669"/>
    <property type="project" value="UniProtKB-UniRule"/>
</dbReference>
<dbReference type="InterPro" id="IPR006085">
    <property type="entry name" value="XPG_DNA_repair_N"/>
</dbReference>
<feature type="compositionally biased region" description="Acidic residues" evidence="15">
    <location>
        <begin position="563"/>
        <end position="574"/>
    </location>
</feature>
<dbReference type="SMART" id="SM00279">
    <property type="entry name" value="HhH2"/>
    <property type="match status" value="1"/>
</dbReference>
<dbReference type="SUPFAM" id="SSF47807">
    <property type="entry name" value="5' to 3' exonuclease, C-terminal subdomain"/>
    <property type="match status" value="1"/>
</dbReference>
<comment type="subcellular location">
    <subcellularLocation>
        <location evidence="1 14">Nucleus</location>
    </subcellularLocation>
</comment>
<dbReference type="PANTHER" id="PTHR11081">
    <property type="entry name" value="FLAP ENDONUCLEASE FAMILY MEMBER"/>
    <property type="match status" value="1"/>
</dbReference>
<evidence type="ECO:0000313" key="18">
    <source>
        <dbReference type="EMBL" id="KAF0972064.1"/>
    </source>
</evidence>
<comment type="cofactor">
    <cofactor evidence="14">
        <name>Mg(2+)</name>
        <dbReference type="ChEBI" id="CHEBI:18420"/>
    </cofactor>
    <text evidence="14">Binds 2 magnesium ions per subunit. They probably participate in the reaction catalyzed by the enzyme. May bind an additional third magnesium ion after substrate binding.</text>
</comment>
<accession>A0A6A5BDC6</accession>
<dbReference type="InterPro" id="IPR008918">
    <property type="entry name" value="HhH2"/>
</dbReference>
<feature type="compositionally biased region" description="Low complexity" evidence="15">
    <location>
        <begin position="654"/>
        <end position="686"/>
    </location>
</feature>
<evidence type="ECO:0000256" key="11">
    <source>
        <dbReference type="ARBA" id="ARBA00023204"/>
    </source>
</evidence>
<evidence type="ECO:0000259" key="17">
    <source>
        <dbReference type="SMART" id="SM00485"/>
    </source>
</evidence>
<feature type="compositionally biased region" description="Low complexity" evidence="15">
    <location>
        <begin position="279"/>
        <end position="298"/>
    </location>
</feature>
<dbReference type="OrthoDB" id="26491at2759"/>
<dbReference type="InterPro" id="IPR019974">
    <property type="entry name" value="XPG_CS"/>
</dbReference>
<dbReference type="InterPro" id="IPR006086">
    <property type="entry name" value="XPG-I_dom"/>
</dbReference>
<evidence type="ECO:0000256" key="2">
    <source>
        <dbReference type="ARBA" id="ARBA00010563"/>
    </source>
</evidence>
<dbReference type="FunFam" id="3.40.50.1010:FF:000002">
    <property type="entry name" value="Exonuclease 1, putative"/>
    <property type="match status" value="1"/>
</dbReference>
<keyword evidence="12 14" id="KW-0539">Nucleus</keyword>
<evidence type="ECO:0000313" key="19">
    <source>
        <dbReference type="Proteomes" id="UP000444721"/>
    </source>
</evidence>
<evidence type="ECO:0000256" key="12">
    <source>
        <dbReference type="ARBA" id="ARBA00023242"/>
    </source>
</evidence>
<dbReference type="PANTHER" id="PTHR11081:SF8">
    <property type="entry name" value="EXONUCLEASE 1"/>
    <property type="match status" value="1"/>
</dbReference>
<dbReference type="SUPFAM" id="SSF88723">
    <property type="entry name" value="PIN domain-like"/>
    <property type="match status" value="1"/>
</dbReference>
<protein>
    <recommendedName>
        <fullName evidence="14">Exonuclease 1</fullName>
        <ecNumber evidence="14">3.1.-.-</ecNumber>
    </recommendedName>
</protein>
<dbReference type="VEuPathDB" id="AmoebaDB:NfTy_087880"/>
<dbReference type="Gene3D" id="1.10.150.20">
    <property type="entry name" value="5' to 3' exonuclease, C-terminal subdomain"/>
    <property type="match status" value="1"/>
</dbReference>
<dbReference type="GO" id="GO:0006281">
    <property type="term" value="P:DNA repair"/>
    <property type="evidence" value="ECO:0007669"/>
    <property type="project" value="UniProtKB-UniRule"/>
</dbReference>
<feature type="domain" description="XPG N-terminal" evidence="17">
    <location>
        <begin position="1"/>
        <end position="99"/>
    </location>
</feature>
<dbReference type="GO" id="GO:0046872">
    <property type="term" value="F:metal ion binding"/>
    <property type="evidence" value="ECO:0007669"/>
    <property type="project" value="UniProtKB-UniRule"/>
</dbReference>
<evidence type="ECO:0000256" key="15">
    <source>
        <dbReference type="SAM" id="MobiDB-lite"/>
    </source>
</evidence>
<dbReference type="SMART" id="SM00485">
    <property type="entry name" value="XPGN"/>
    <property type="match status" value="1"/>
</dbReference>
<comment type="caution">
    <text evidence="18">The sequence shown here is derived from an EMBL/GenBank/DDBJ whole genome shotgun (WGS) entry which is preliminary data.</text>
</comment>
<evidence type="ECO:0000256" key="10">
    <source>
        <dbReference type="ARBA" id="ARBA00023125"/>
    </source>
</evidence>
<feature type="compositionally biased region" description="Low complexity" evidence="15">
    <location>
        <begin position="469"/>
        <end position="494"/>
    </location>
</feature>
<gene>
    <name evidence="18" type="ORF">FDP41_009760</name>
</gene>
<dbReference type="GeneID" id="68116975"/>
<dbReference type="InterPro" id="IPR044752">
    <property type="entry name" value="PIN-like_EXO1"/>
</dbReference>
<dbReference type="InterPro" id="IPR029060">
    <property type="entry name" value="PIN-like_dom_sf"/>
</dbReference>
<keyword evidence="14" id="KW-0228">DNA excision</keyword>
<feature type="region of interest" description="Disordered" evidence="15">
    <location>
        <begin position="461"/>
        <end position="494"/>
    </location>
</feature>
<dbReference type="CDD" id="cd09857">
    <property type="entry name" value="PIN_EXO1"/>
    <property type="match status" value="1"/>
</dbReference>
<evidence type="ECO:0000256" key="4">
    <source>
        <dbReference type="ARBA" id="ARBA00022723"/>
    </source>
</evidence>
<keyword evidence="9 14" id="KW-0267">Excision nuclease</keyword>
<feature type="region of interest" description="Disordered" evidence="15">
    <location>
        <begin position="267"/>
        <end position="298"/>
    </location>
</feature>
<feature type="region of interest" description="Disordered" evidence="15">
    <location>
        <begin position="598"/>
        <end position="686"/>
    </location>
</feature>
<dbReference type="GO" id="GO:0017108">
    <property type="term" value="F:5'-flap endonuclease activity"/>
    <property type="evidence" value="ECO:0007669"/>
    <property type="project" value="TreeGrafter"/>
</dbReference>
<feature type="domain" description="XPG-I" evidence="16">
    <location>
        <begin position="138"/>
        <end position="210"/>
    </location>
</feature>
<keyword evidence="6 14" id="KW-0378">Hydrolase</keyword>
<evidence type="ECO:0000256" key="1">
    <source>
        <dbReference type="ARBA" id="ARBA00004123"/>
    </source>
</evidence>
<evidence type="ECO:0000256" key="14">
    <source>
        <dbReference type="RuleBase" id="RU910737"/>
    </source>
</evidence>
<keyword evidence="5 14" id="KW-0227">DNA damage</keyword>
<dbReference type="GO" id="GO:0005634">
    <property type="term" value="C:nucleus"/>
    <property type="evidence" value="ECO:0007669"/>
    <property type="project" value="UniProtKB-SubCell"/>
</dbReference>
<feature type="compositionally biased region" description="Low complexity" evidence="15">
    <location>
        <begin position="606"/>
        <end position="630"/>
    </location>
</feature>
<evidence type="ECO:0000256" key="7">
    <source>
        <dbReference type="ARBA" id="ARBA00022839"/>
    </source>
</evidence>
<evidence type="ECO:0000256" key="6">
    <source>
        <dbReference type="ARBA" id="ARBA00022801"/>
    </source>
</evidence>
<keyword evidence="3 14" id="KW-0540">Nuclease</keyword>
<dbReference type="RefSeq" id="XP_044556779.1">
    <property type="nucleotide sequence ID" value="XM_044713753.1"/>
</dbReference>
<dbReference type="EC" id="3.1.-.-" evidence="14"/>
<evidence type="ECO:0000259" key="16">
    <source>
        <dbReference type="SMART" id="SM00484"/>
    </source>
</evidence>
<evidence type="ECO:0000256" key="3">
    <source>
        <dbReference type="ARBA" id="ARBA00022722"/>
    </source>
</evidence>
<dbReference type="PRINTS" id="PR00853">
    <property type="entry name" value="XPGRADSUPER"/>
</dbReference>
<sequence>MGIQGLLPCFKHVTKKGHISEYKNKKVAVDAYVWLHRGAYSCSAELCQNKPTDKYLTYCMHMVNMLKHHKVIPVLVFDGARLPSKAETESERRTKRKEALEQAQIHLQNHRYEQANDCFRKAVDIKPSMAHQLMLQLKKNNIEFVVAPYEADAQLAHMGRTGYVACVVTEDSDLIPYGAPKIFYKMDKYGYGKELCLCDITVTPPSKSGLDFTKFSHDMLLRMCILSGCDYLDSLPGVGPKTAHKIVKDNRTVPKIIECLRRMGKFKKQEPTEEEAQNSPSLSLSAGTSSNSTSSQELSITEEEYRELFIRAELTFRHQRVFDIPTQKLQCLTEPPSCLSEEDILFCGPVKDPDIIIQICNGLIDPMSHKPFMVDGSKTTLALTPLNTNKIQSYFSSTPKAQPSNNTMSKFASTPFKPPLKVLSQEISAEATSATTPIRLNSAPSTPSSATTVRKIVTSKFFTPKEPTSNNNSQQSSSSQPLTSASNSSSSSSEANARKKSLFSTLFSSQESSQEALNCGILAPSSSSAFCNNYVDDLTAALLRNEKLQRQHVQSKRNINNEECSEDNEDEEEPPSPTIFKTPSRSLSYDAAEEKVYLQKRHQEQTNSSNSSSTKKLPLSQPLPTSSSDLSLKKRKSSFVDKFIRKTPSSSQKSDLSQGLCSSQSSNASSSSSEQPQQTSQPLSQSIQPVTSIKNLFFYELSSDDDLEPAHKKVKQQQLVVTIVDSSEDEELVEFDQSVRTSASTTSTDFSEKNVFELFLSNDKDD</sequence>
<dbReference type="InterPro" id="IPR006084">
    <property type="entry name" value="XPG/Rad2"/>
</dbReference>
<feature type="repeat" description="TPR" evidence="13">
    <location>
        <begin position="96"/>
        <end position="129"/>
    </location>
</feature>
<keyword evidence="13" id="KW-0802">TPR repeat</keyword>
<evidence type="ECO:0000256" key="5">
    <source>
        <dbReference type="ARBA" id="ARBA00022763"/>
    </source>
</evidence>
<evidence type="ECO:0000256" key="13">
    <source>
        <dbReference type="PROSITE-ProRule" id="PRU00339"/>
    </source>
</evidence>
<dbReference type="Pfam" id="PF00867">
    <property type="entry name" value="XPG_I"/>
    <property type="match status" value="1"/>
</dbReference>
<dbReference type="PROSITE" id="PS00842">
    <property type="entry name" value="XPG_2"/>
    <property type="match status" value="1"/>
</dbReference>
<dbReference type="InterPro" id="IPR037315">
    <property type="entry name" value="EXO1_H3TH"/>
</dbReference>
<dbReference type="VEuPathDB" id="AmoebaDB:FDP41_009760"/>
<dbReference type="GO" id="GO:0035312">
    <property type="term" value="F:5'-3' DNA exonuclease activity"/>
    <property type="evidence" value="ECO:0007669"/>
    <property type="project" value="UniProtKB-UniRule"/>
</dbReference>
<organism evidence="18 19">
    <name type="scientific">Naegleria fowleri</name>
    <name type="common">Brain eating amoeba</name>
    <dbReference type="NCBI Taxonomy" id="5763"/>
    <lineage>
        <taxon>Eukaryota</taxon>
        <taxon>Discoba</taxon>
        <taxon>Heterolobosea</taxon>
        <taxon>Tetramitia</taxon>
        <taxon>Eutetramitia</taxon>
        <taxon>Vahlkampfiidae</taxon>
        <taxon>Naegleria</taxon>
    </lineage>
</organism>
<name>A0A6A5BDC6_NAEFO</name>
<dbReference type="VEuPathDB" id="AmoebaDB:NF0004680"/>
<keyword evidence="19" id="KW-1185">Reference proteome</keyword>
<dbReference type="InterPro" id="IPR036279">
    <property type="entry name" value="5-3_exonuclease_C_sf"/>
</dbReference>
<comment type="similarity">
    <text evidence="2 14">Belongs to the XPG/RAD2 endonuclease family. EXO1 subfamily.</text>
</comment>
<dbReference type="SMART" id="SM00484">
    <property type="entry name" value="XPGI"/>
    <property type="match status" value="1"/>
</dbReference>
<evidence type="ECO:0000256" key="9">
    <source>
        <dbReference type="ARBA" id="ARBA00022881"/>
    </source>
</evidence>
<dbReference type="PROSITE" id="PS00841">
    <property type="entry name" value="XPG_1"/>
    <property type="match status" value="1"/>
</dbReference>
<keyword evidence="7 14" id="KW-0269">Exonuclease</keyword>
<keyword evidence="4 14" id="KW-0479">Metal-binding</keyword>
<keyword evidence="11 14" id="KW-0234">DNA repair</keyword>
<dbReference type="Gene3D" id="3.40.50.1010">
    <property type="entry name" value="5'-nuclease"/>
    <property type="match status" value="1"/>
</dbReference>
<reference evidence="18 19" key="1">
    <citation type="journal article" date="2019" name="Sci. Rep.">
        <title>Nanopore sequencing improves the draft genome of the human pathogenic amoeba Naegleria fowleri.</title>
        <authorList>
            <person name="Liechti N."/>
            <person name="Schurch N."/>
            <person name="Bruggmann R."/>
            <person name="Wittwer M."/>
        </authorList>
    </citation>
    <scope>NUCLEOTIDE SEQUENCE [LARGE SCALE GENOMIC DNA]</scope>
    <source>
        <strain evidence="18 19">ATCC 30894</strain>
    </source>
</reference>
<comment type="function">
    <text evidence="14">5'-&gt;3' double-stranded DNA exonuclease which may also possess a cryptic 3'-&gt;5' double-stranded DNA exonuclease activity. Functions in DNA mismatch repair.</text>
</comment>
<dbReference type="Proteomes" id="UP000444721">
    <property type="component" value="Unassembled WGS sequence"/>
</dbReference>